<dbReference type="InterPro" id="IPR045087">
    <property type="entry name" value="Cu-oxidase_fam"/>
</dbReference>
<comment type="caution">
    <text evidence="18">The sequence shown here is derived from an EMBL/GenBank/DDBJ whole genome shotgun (WGS) entry which is preliminary data.</text>
</comment>
<feature type="domain" description="Plastocyanin-like" evidence="17">
    <location>
        <begin position="6"/>
        <end position="70"/>
    </location>
</feature>
<evidence type="ECO:0000256" key="11">
    <source>
        <dbReference type="ARBA" id="ARBA00023008"/>
    </source>
</evidence>
<dbReference type="EC" id="1.10.3.2" evidence="5"/>
<evidence type="ECO:0000256" key="9">
    <source>
        <dbReference type="ARBA" id="ARBA00022737"/>
    </source>
</evidence>
<keyword evidence="11" id="KW-0186">Copper</keyword>
<dbReference type="InterPro" id="IPR008972">
    <property type="entry name" value="Cupredoxin"/>
</dbReference>
<comment type="similarity">
    <text evidence="4">Belongs to the multicopper oxidase family.</text>
</comment>
<proteinExistence type="inferred from homology"/>
<protein>
    <recommendedName>
        <fullName evidence="5">laccase</fullName>
        <ecNumber evidence="5">1.10.3.2</ecNumber>
    </recommendedName>
</protein>
<dbReference type="InterPro" id="IPR011707">
    <property type="entry name" value="Cu-oxidase-like_N"/>
</dbReference>
<evidence type="ECO:0000259" key="17">
    <source>
        <dbReference type="Pfam" id="PF07732"/>
    </source>
</evidence>
<evidence type="ECO:0000259" key="16">
    <source>
        <dbReference type="Pfam" id="PF07731"/>
    </source>
</evidence>
<evidence type="ECO:0000256" key="1">
    <source>
        <dbReference type="ARBA" id="ARBA00000349"/>
    </source>
</evidence>
<evidence type="ECO:0000256" key="10">
    <source>
        <dbReference type="ARBA" id="ARBA00023002"/>
    </source>
</evidence>
<evidence type="ECO:0000313" key="19">
    <source>
        <dbReference type="Proteomes" id="UP000233551"/>
    </source>
</evidence>
<gene>
    <name evidence="18" type="ORF">CRG98_017188</name>
</gene>
<reference evidence="18 19" key="1">
    <citation type="submission" date="2017-11" db="EMBL/GenBank/DDBJ databases">
        <title>De-novo sequencing of pomegranate (Punica granatum L.) genome.</title>
        <authorList>
            <person name="Akparov Z."/>
            <person name="Amiraslanov A."/>
            <person name="Hajiyeva S."/>
            <person name="Abbasov M."/>
            <person name="Kaur K."/>
            <person name="Hamwieh A."/>
            <person name="Solovyev V."/>
            <person name="Salamov A."/>
            <person name="Braich B."/>
            <person name="Kosarev P."/>
            <person name="Mahmoud A."/>
            <person name="Hajiyev E."/>
            <person name="Babayeva S."/>
            <person name="Izzatullayeva V."/>
            <person name="Mammadov A."/>
            <person name="Mammadov A."/>
            <person name="Sharifova S."/>
            <person name="Ojaghi J."/>
            <person name="Eynullazada K."/>
            <person name="Bayramov B."/>
            <person name="Abdulazimova A."/>
            <person name="Shahmuradov I."/>
        </authorList>
    </citation>
    <scope>NUCLEOTIDE SEQUENCE [LARGE SCALE GENOMIC DNA]</scope>
    <source>
        <strain evidence="19">cv. AG2017</strain>
        <tissue evidence="18">Leaf</tissue>
    </source>
</reference>
<dbReference type="Pfam" id="PF07731">
    <property type="entry name" value="Cu-oxidase_2"/>
    <property type="match status" value="1"/>
</dbReference>
<evidence type="ECO:0000256" key="7">
    <source>
        <dbReference type="ARBA" id="ARBA00022525"/>
    </source>
</evidence>
<feature type="domain" description="Plastocyanin-like" evidence="15">
    <location>
        <begin position="84"/>
        <end position="232"/>
    </location>
</feature>
<keyword evidence="9" id="KW-0677">Repeat</keyword>
<keyword evidence="8" id="KW-0479">Metal-binding</keyword>
<dbReference type="GO" id="GO:0048046">
    <property type="term" value="C:apoplast"/>
    <property type="evidence" value="ECO:0007669"/>
    <property type="project" value="UniProtKB-SubCell"/>
</dbReference>
<dbReference type="PANTHER" id="PTHR11709">
    <property type="entry name" value="MULTI-COPPER OXIDASE"/>
    <property type="match status" value="1"/>
</dbReference>
<accession>A0A2I0K1F3</accession>
<dbReference type="Pfam" id="PF00394">
    <property type="entry name" value="Cu-oxidase"/>
    <property type="match status" value="1"/>
</dbReference>
<dbReference type="InterPro" id="IPR001117">
    <property type="entry name" value="Cu-oxidase_2nd"/>
</dbReference>
<organism evidence="18 19">
    <name type="scientific">Punica granatum</name>
    <name type="common">Pomegranate</name>
    <dbReference type="NCBI Taxonomy" id="22663"/>
    <lineage>
        <taxon>Eukaryota</taxon>
        <taxon>Viridiplantae</taxon>
        <taxon>Streptophyta</taxon>
        <taxon>Embryophyta</taxon>
        <taxon>Tracheophyta</taxon>
        <taxon>Spermatophyta</taxon>
        <taxon>Magnoliopsida</taxon>
        <taxon>eudicotyledons</taxon>
        <taxon>Gunneridae</taxon>
        <taxon>Pentapetalae</taxon>
        <taxon>rosids</taxon>
        <taxon>malvids</taxon>
        <taxon>Myrtales</taxon>
        <taxon>Lythraceae</taxon>
        <taxon>Punica</taxon>
    </lineage>
</organism>
<dbReference type="Gene3D" id="2.60.40.420">
    <property type="entry name" value="Cupredoxins - blue copper proteins"/>
    <property type="match status" value="3"/>
</dbReference>
<dbReference type="EMBL" id="PGOL01000974">
    <property type="protein sequence ID" value="PKI62382.1"/>
    <property type="molecule type" value="Genomic_DNA"/>
</dbReference>
<sequence length="437" mass="48365">MPGRDMHGVKQPGNSWSDGPVFVTQCPIQPGANFTYEVIFSDEEGTLWWHAHSDWTRATIHGAIVILPKEGTTYPFSHPDGEDVIVLGSWYTGDLHKEINEDMETHADIPHSSGYLINGELGDFSNCSRGTTYRWSVDYGKTYLLRIVNAVVDDELFFAIAGHNLTVVGLDGSYIKPVEMSYIMLSPGNTADVLLTTNKPPGHYYMASRQFLTEKEATPDGYTGSAIIEYTGDYNFSSSPIFPHYLPQSRDMTAAVTFMGLMKSLANEDYPVSVPMNITTKMNVSGYYTTDFPDWPLVMYNFTKDTFDPHLAISDQGTKVKVLNYNESVEIIFQGTALLDGAAVHPMHLHGYAFYVVGMGQGNFNNETDPVTYNLVDPPKVNTFIVPRNGWLAIRFIANNPVGRSGHRACVGPEDKGDGFKRVGKVFGFGIVTLSGI</sequence>
<dbReference type="Proteomes" id="UP000233551">
    <property type="component" value="Unassembled WGS sequence"/>
</dbReference>
<evidence type="ECO:0000256" key="14">
    <source>
        <dbReference type="SAM" id="MobiDB-lite"/>
    </source>
</evidence>
<comment type="subcellular location">
    <subcellularLocation>
        <location evidence="3">Secreted</location>
        <location evidence="3">Extracellular space</location>
        <location evidence="3">Apoplast</location>
    </subcellularLocation>
</comment>
<evidence type="ECO:0000313" key="18">
    <source>
        <dbReference type="EMBL" id="PKI62382.1"/>
    </source>
</evidence>
<comment type="cofactor">
    <cofactor evidence="2">
        <name>Cu cation</name>
        <dbReference type="ChEBI" id="CHEBI:23378"/>
    </cofactor>
</comment>
<evidence type="ECO:0000256" key="2">
    <source>
        <dbReference type="ARBA" id="ARBA00001935"/>
    </source>
</evidence>
<comment type="catalytic activity">
    <reaction evidence="1">
        <text>4 hydroquinone + O2 = 4 benzosemiquinone + 2 H2O</text>
        <dbReference type="Rhea" id="RHEA:11276"/>
        <dbReference type="ChEBI" id="CHEBI:15377"/>
        <dbReference type="ChEBI" id="CHEBI:15379"/>
        <dbReference type="ChEBI" id="CHEBI:17594"/>
        <dbReference type="ChEBI" id="CHEBI:17977"/>
        <dbReference type="EC" id="1.10.3.2"/>
    </reaction>
</comment>
<keyword evidence="6" id="KW-0052">Apoplast</keyword>
<dbReference type="GO" id="GO:0052716">
    <property type="term" value="F:hydroquinone:oxygen oxidoreductase activity"/>
    <property type="evidence" value="ECO:0007669"/>
    <property type="project" value="UniProtKB-EC"/>
</dbReference>
<dbReference type="CDD" id="cd13875">
    <property type="entry name" value="CuRO_2_LCC_plant"/>
    <property type="match status" value="1"/>
</dbReference>
<dbReference type="AlphaFoldDB" id="A0A2I0K1F3"/>
<name>A0A2I0K1F3_PUNGR</name>
<keyword evidence="12" id="KW-0325">Glycoprotein</keyword>
<dbReference type="SUPFAM" id="SSF49503">
    <property type="entry name" value="Cupredoxins"/>
    <property type="match status" value="3"/>
</dbReference>
<evidence type="ECO:0000256" key="4">
    <source>
        <dbReference type="ARBA" id="ARBA00010609"/>
    </source>
</evidence>
<dbReference type="InterPro" id="IPR011706">
    <property type="entry name" value="Cu-oxidase_C"/>
</dbReference>
<dbReference type="PANTHER" id="PTHR11709:SF261">
    <property type="entry name" value="LACCASE"/>
    <property type="match status" value="1"/>
</dbReference>
<dbReference type="GO" id="GO:0046274">
    <property type="term" value="P:lignin catabolic process"/>
    <property type="evidence" value="ECO:0007669"/>
    <property type="project" value="UniProtKB-KW"/>
</dbReference>
<evidence type="ECO:0000256" key="6">
    <source>
        <dbReference type="ARBA" id="ARBA00022523"/>
    </source>
</evidence>
<keyword evidence="13" id="KW-0439">Lignin degradation</keyword>
<dbReference type="InterPro" id="IPR034285">
    <property type="entry name" value="CuRO_2_LCC"/>
</dbReference>
<keyword evidence="19" id="KW-1185">Reference proteome</keyword>
<evidence type="ECO:0000256" key="13">
    <source>
        <dbReference type="ARBA" id="ARBA00023185"/>
    </source>
</evidence>
<dbReference type="GO" id="GO:0005507">
    <property type="term" value="F:copper ion binding"/>
    <property type="evidence" value="ECO:0007669"/>
    <property type="project" value="InterPro"/>
</dbReference>
<evidence type="ECO:0000256" key="12">
    <source>
        <dbReference type="ARBA" id="ARBA00023180"/>
    </source>
</evidence>
<feature type="domain" description="Plastocyanin-like" evidence="16">
    <location>
        <begin position="311"/>
        <end position="401"/>
    </location>
</feature>
<keyword evidence="10" id="KW-0560">Oxidoreductase</keyword>
<evidence type="ECO:0000256" key="5">
    <source>
        <dbReference type="ARBA" id="ARBA00012297"/>
    </source>
</evidence>
<dbReference type="Pfam" id="PF07732">
    <property type="entry name" value="Cu-oxidase_3"/>
    <property type="match status" value="1"/>
</dbReference>
<dbReference type="STRING" id="22663.A0A2I0K1F3"/>
<feature type="region of interest" description="Disordered" evidence="14">
    <location>
        <begin position="1"/>
        <end position="20"/>
    </location>
</feature>
<keyword evidence="7" id="KW-0964">Secreted</keyword>
<evidence type="ECO:0000259" key="15">
    <source>
        <dbReference type="Pfam" id="PF00394"/>
    </source>
</evidence>
<evidence type="ECO:0000256" key="3">
    <source>
        <dbReference type="ARBA" id="ARBA00004271"/>
    </source>
</evidence>
<evidence type="ECO:0000256" key="8">
    <source>
        <dbReference type="ARBA" id="ARBA00022723"/>
    </source>
</evidence>